<evidence type="ECO:0000313" key="1">
    <source>
        <dbReference type="EMBL" id="KAF6114662.1"/>
    </source>
</evidence>
<protein>
    <submittedName>
        <fullName evidence="1">Uncharacterized protein</fullName>
    </submittedName>
</protein>
<reference evidence="1 2" key="1">
    <citation type="journal article" date="2020" name="Nature">
        <title>Six reference-quality genomes reveal evolution of bat adaptations.</title>
        <authorList>
            <person name="Jebb D."/>
            <person name="Huang Z."/>
            <person name="Pippel M."/>
            <person name="Hughes G.M."/>
            <person name="Lavrichenko K."/>
            <person name="Devanna P."/>
            <person name="Winkler S."/>
            <person name="Jermiin L.S."/>
            <person name="Skirmuntt E.C."/>
            <person name="Katzourakis A."/>
            <person name="Burkitt-Gray L."/>
            <person name="Ray D.A."/>
            <person name="Sullivan K.A.M."/>
            <person name="Roscito J.G."/>
            <person name="Kirilenko B.M."/>
            <person name="Davalos L.M."/>
            <person name="Corthals A.P."/>
            <person name="Power M.L."/>
            <person name="Jones G."/>
            <person name="Ransome R.D."/>
            <person name="Dechmann D.K.N."/>
            <person name="Locatelli A.G."/>
            <person name="Puechmaille S.J."/>
            <person name="Fedrigo O."/>
            <person name="Jarvis E.D."/>
            <person name="Hiller M."/>
            <person name="Vernes S.C."/>
            <person name="Myers E.W."/>
            <person name="Teeling E.C."/>
        </authorList>
    </citation>
    <scope>NUCLEOTIDE SEQUENCE [LARGE SCALE GENOMIC DNA]</scope>
    <source>
        <strain evidence="1">Bat1K_MPI-CBG_1</strain>
    </source>
</reference>
<accession>A0A834ANG8</accession>
<evidence type="ECO:0000313" key="2">
    <source>
        <dbReference type="Proteomes" id="UP000664940"/>
    </source>
</evidence>
<dbReference type="Proteomes" id="UP000664940">
    <property type="component" value="Unassembled WGS sequence"/>
</dbReference>
<gene>
    <name evidence="1" type="ORF">HJG60_010617</name>
</gene>
<sequence>MKTELDFFHSEMDKDDTLGAWGQSFISSSINLTTPQLPMHGFLEMLFSQLCERTPFPLVPCGAQSVAEAMACSKNSFPCIGRSSFTCFSSMLLPVCFSVLFLPLCCFSSRSRIPLNPTFVGVGLKLGKPVFLLPVTYQTQ</sequence>
<dbReference type="EMBL" id="JABVXQ010000004">
    <property type="protein sequence ID" value="KAF6114662.1"/>
    <property type="molecule type" value="Genomic_DNA"/>
</dbReference>
<name>A0A834ANG8_9CHIR</name>
<dbReference type="AlphaFoldDB" id="A0A834ANG8"/>
<proteinExistence type="predicted"/>
<organism evidence="1 2">
    <name type="scientific">Phyllostomus discolor</name>
    <name type="common">pale spear-nosed bat</name>
    <dbReference type="NCBI Taxonomy" id="89673"/>
    <lineage>
        <taxon>Eukaryota</taxon>
        <taxon>Metazoa</taxon>
        <taxon>Chordata</taxon>
        <taxon>Craniata</taxon>
        <taxon>Vertebrata</taxon>
        <taxon>Euteleostomi</taxon>
        <taxon>Mammalia</taxon>
        <taxon>Eutheria</taxon>
        <taxon>Laurasiatheria</taxon>
        <taxon>Chiroptera</taxon>
        <taxon>Yangochiroptera</taxon>
        <taxon>Phyllostomidae</taxon>
        <taxon>Phyllostominae</taxon>
        <taxon>Phyllostomus</taxon>
    </lineage>
</organism>
<comment type="caution">
    <text evidence="1">The sequence shown here is derived from an EMBL/GenBank/DDBJ whole genome shotgun (WGS) entry which is preliminary data.</text>
</comment>